<evidence type="ECO:0000256" key="5">
    <source>
        <dbReference type="ARBA" id="ARBA00023163"/>
    </source>
</evidence>
<evidence type="ECO:0000256" key="7">
    <source>
        <dbReference type="SAM" id="MobiDB-lite"/>
    </source>
</evidence>
<dbReference type="PANTHER" id="PTHR47338:SF9">
    <property type="entry name" value="ZN(II)2CYS6 TRANSCRIPTION FACTOR (EUROFUNG)"/>
    <property type="match status" value="1"/>
</dbReference>
<dbReference type="InterPro" id="IPR007219">
    <property type="entry name" value="XnlR_reg_dom"/>
</dbReference>
<evidence type="ECO:0000256" key="1">
    <source>
        <dbReference type="ARBA" id="ARBA00004123"/>
    </source>
</evidence>
<dbReference type="CDD" id="cd12148">
    <property type="entry name" value="fungal_TF_MHR"/>
    <property type="match status" value="1"/>
</dbReference>
<sequence>MIAYLIHKGTVVSRASRFVLHTSVRDSAICTWIIRTGIPQEPVQVALKSMDRETSERPAKRVRQACEPCRRKKAKCPGEQPICSLCARLRQQCEYAGERRRSSVNHVASLEDPTAAFPAELGASHLLEHRLGSIESKMGKLLDALGKQNHGPQGQNLAAPDPFLPPVIGGSTTSSRLNSLTPLPAWAKVVSIAELYLSYCESQPLPLFHRGSFLESLGTRDPEIIYAILALSIRFAEDQYLDVNDLIARINGYTEVARSLVMKRVSEGPVELSTLQTLCLLSLVDFTSGDTHRSNIHSSLAMNLAQCANLGLESNANISSVTREERRRCFWSICLLKRLHGTEFDYADSRDSSFPPFPESPSVPPLISPSNNAPDASRSTDLQDQGIIAYVIILSEVFAKTARYVSRHGKPSQIPPWSAQSEYSKIITLQMDLETHMPYIHRFKSVNLSDRTPEELHDNRAYWGPFFLNQFLYHTNLCLLNHPLLLSLSLRNFRSSIPEIFLQHTSDLISSHTTWIIHFINYFEEKSFVVSDPLLGYSAAVVATIELQLSFTEKINIREEKRERFSKCVRFVQTLGQKWPHMAKLADRLQMLEGAVSASYQPESGTQNKSLLIDLSRFWEILEYSSNSDEDSARRMFGDSLYCEPPAFTAEVSQTSPLPEPTRINSEQGVMHTPSSNYELQVPFLAGPQGTTASMGSPRPTDLLADEFSILATSFFSQGQEFLRTGDNREGFGNF</sequence>
<keyword evidence="3" id="KW-0805">Transcription regulation</keyword>
<comment type="caution">
    <text evidence="9">The sequence shown here is derived from an EMBL/GenBank/DDBJ whole genome shotgun (WGS) entry which is preliminary data.</text>
</comment>
<evidence type="ECO:0000256" key="3">
    <source>
        <dbReference type="ARBA" id="ARBA00023015"/>
    </source>
</evidence>
<dbReference type="GeneID" id="36540081"/>
<feature type="region of interest" description="Disordered" evidence="7">
    <location>
        <begin position="350"/>
        <end position="379"/>
    </location>
</feature>
<dbReference type="PROSITE" id="PS50048">
    <property type="entry name" value="ZN2_CY6_FUNGAL_2"/>
    <property type="match status" value="1"/>
</dbReference>
<protein>
    <recommendedName>
        <fullName evidence="8">Zn(2)-C6 fungal-type domain-containing protein</fullName>
    </recommendedName>
</protein>
<evidence type="ECO:0000256" key="2">
    <source>
        <dbReference type="ARBA" id="ARBA00022723"/>
    </source>
</evidence>
<dbReference type="GO" id="GO:0000981">
    <property type="term" value="F:DNA-binding transcription factor activity, RNA polymerase II-specific"/>
    <property type="evidence" value="ECO:0007669"/>
    <property type="project" value="InterPro"/>
</dbReference>
<dbReference type="GO" id="GO:0006351">
    <property type="term" value="P:DNA-templated transcription"/>
    <property type="evidence" value="ECO:0007669"/>
    <property type="project" value="InterPro"/>
</dbReference>
<dbReference type="InterPro" id="IPR050815">
    <property type="entry name" value="TF_fung"/>
</dbReference>
<dbReference type="PANTHER" id="PTHR47338">
    <property type="entry name" value="ZN(II)2CYS6 TRANSCRIPTION FACTOR (EUROFUNG)-RELATED"/>
    <property type="match status" value="1"/>
</dbReference>
<evidence type="ECO:0000256" key="6">
    <source>
        <dbReference type="ARBA" id="ARBA00023242"/>
    </source>
</evidence>
<keyword evidence="4" id="KW-0238">DNA-binding</keyword>
<dbReference type="Gene3D" id="4.10.240.10">
    <property type="entry name" value="Zn(2)-C6 fungal-type DNA-binding domain"/>
    <property type="match status" value="1"/>
</dbReference>
<keyword evidence="6" id="KW-0539">Nucleus</keyword>
<dbReference type="GO" id="GO:0008270">
    <property type="term" value="F:zinc ion binding"/>
    <property type="evidence" value="ECO:0007669"/>
    <property type="project" value="InterPro"/>
</dbReference>
<dbReference type="RefSeq" id="XP_024695018.1">
    <property type="nucleotide sequence ID" value="XM_024832560.1"/>
</dbReference>
<dbReference type="Pfam" id="PF00172">
    <property type="entry name" value="Zn_clus"/>
    <property type="match status" value="1"/>
</dbReference>
<dbReference type="PROSITE" id="PS00463">
    <property type="entry name" value="ZN2_CY6_FUNGAL_1"/>
    <property type="match status" value="1"/>
</dbReference>
<reference evidence="9" key="1">
    <citation type="submission" date="2016-12" db="EMBL/GenBank/DDBJ databases">
        <title>The genomes of Aspergillus section Nigri reveals drivers in fungal speciation.</title>
        <authorList>
            <consortium name="DOE Joint Genome Institute"/>
            <person name="Vesth T.C."/>
            <person name="Nybo J."/>
            <person name="Theobald S."/>
            <person name="Brandl J."/>
            <person name="Frisvad J.C."/>
            <person name="Nielsen K.F."/>
            <person name="Lyhne E.K."/>
            <person name="Kogle M.E."/>
            <person name="Kuo A."/>
            <person name="Riley R."/>
            <person name="Clum A."/>
            <person name="Nolan M."/>
            <person name="Lipzen A."/>
            <person name="Salamov A."/>
            <person name="Henrissat B."/>
            <person name="Wiebenga A."/>
            <person name="De vries R.P."/>
            <person name="Grigoriev I.V."/>
            <person name="Mortensen U.H."/>
            <person name="Andersen M.R."/>
            <person name="Baker S.E."/>
        </authorList>
    </citation>
    <scope>NUCLEOTIDE SEQUENCE</scope>
    <source>
        <strain evidence="9">IBT 28561</strain>
    </source>
</reference>
<dbReference type="AlphaFoldDB" id="A0A2I1D963"/>
<dbReference type="Pfam" id="PF04082">
    <property type="entry name" value="Fungal_trans"/>
    <property type="match status" value="1"/>
</dbReference>
<dbReference type="EMBL" id="MSFM01000003">
    <property type="protein sequence ID" value="PKY06424.1"/>
    <property type="molecule type" value="Genomic_DNA"/>
</dbReference>
<dbReference type="GO" id="GO:0003677">
    <property type="term" value="F:DNA binding"/>
    <property type="evidence" value="ECO:0007669"/>
    <property type="project" value="UniProtKB-KW"/>
</dbReference>
<feature type="compositionally biased region" description="Polar residues" evidence="7">
    <location>
        <begin position="368"/>
        <end position="379"/>
    </location>
</feature>
<dbReference type="GO" id="GO:0005634">
    <property type="term" value="C:nucleus"/>
    <property type="evidence" value="ECO:0007669"/>
    <property type="project" value="UniProtKB-SubCell"/>
</dbReference>
<gene>
    <name evidence="9" type="ORF">P168DRAFT_111432</name>
</gene>
<dbReference type="VEuPathDB" id="FungiDB:P168DRAFT_111432"/>
<accession>A0A2I1D963</accession>
<dbReference type="OrthoDB" id="2943660at2759"/>
<dbReference type="CDD" id="cd00067">
    <property type="entry name" value="GAL4"/>
    <property type="match status" value="1"/>
</dbReference>
<dbReference type="GO" id="GO:0009893">
    <property type="term" value="P:positive regulation of metabolic process"/>
    <property type="evidence" value="ECO:0007669"/>
    <property type="project" value="UniProtKB-ARBA"/>
</dbReference>
<dbReference type="Proteomes" id="UP000234254">
    <property type="component" value="Unassembled WGS sequence"/>
</dbReference>
<feature type="compositionally biased region" description="Pro residues" evidence="7">
    <location>
        <begin position="355"/>
        <end position="367"/>
    </location>
</feature>
<keyword evidence="5" id="KW-0804">Transcription</keyword>
<organism evidence="9 10">
    <name type="scientific">Aspergillus campestris (strain IBT 28561)</name>
    <dbReference type="NCBI Taxonomy" id="1392248"/>
    <lineage>
        <taxon>Eukaryota</taxon>
        <taxon>Fungi</taxon>
        <taxon>Dikarya</taxon>
        <taxon>Ascomycota</taxon>
        <taxon>Pezizomycotina</taxon>
        <taxon>Eurotiomycetes</taxon>
        <taxon>Eurotiomycetidae</taxon>
        <taxon>Eurotiales</taxon>
        <taxon>Aspergillaceae</taxon>
        <taxon>Aspergillus</taxon>
        <taxon>Aspergillus subgen. Circumdati</taxon>
    </lineage>
</organism>
<evidence type="ECO:0000313" key="10">
    <source>
        <dbReference type="Proteomes" id="UP000234254"/>
    </source>
</evidence>
<feature type="domain" description="Zn(2)-C6 fungal-type" evidence="8">
    <location>
        <begin position="65"/>
        <end position="95"/>
    </location>
</feature>
<proteinExistence type="predicted"/>
<evidence type="ECO:0000259" key="8">
    <source>
        <dbReference type="PROSITE" id="PS50048"/>
    </source>
</evidence>
<dbReference type="SUPFAM" id="SSF57701">
    <property type="entry name" value="Zn2/Cys6 DNA-binding domain"/>
    <property type="match status" value="1"/>
</dbReference>
<evidence type="ECO:0000256" key="4">
    <source>
        <dbReference type="ARBA" id="ARBA00023125"/>
    </source>
</evidence>
<keyword evidence="2" id="KW-0479">Metal-binding</keyword>
<comment type="subcellular location">
    <subcellularLocation>
        <location evidence="1">Nucleus</location>
    </subcellularLocation>
</comment>
<name>A0A2I1D963_ASPC2</name>
<dbReference type="SMART" id="SM00066">
    <property type="entry name" value="GAL4"/>
    <property type="match status" value="1"/>
</dbReference>
<dbReference type="InterPro" id="IPR036864">
    <property type="entry name" value="Zn2-C6_fun-type_DNA-bd_sf"/>
</dbReference>
<dbReference type="InterPro" id="IPR001138">
    <property type="entry name" value="Zn2Cys6_DnaBD"/>
</dbReference>
<keyword evidence="10" id="KW-1185">Reference proteome</keyword>
<evidence type="ECO:0000313" key="9">
    <source>
        <dbReference type="EMBL" id="PKY06424.1"/>
    </source>
</evidence>